<comment type="caution">
    <text evidence="1">The sequence shown here is derived from an EMBL/GenBank/DDBJ whole genome shotgun (WGS) entry which is preliminary data.</text>
</comment>
<dbReference type="Proteomes" id="UP001500618">
    <property type="component" value="Unassembled WGS sequence"/>
</dbReference>
<sequence length="166" mass="17948">MTTPKPGTIGLSIIRGRVGLLIRIGEFLNGNGWTYTHTWILAEDDQVFAAYPGGASYQSLASEIAMRGPIAYVDIPVTDNERAAVLAELPGLAGTPYSYLEYLALAARRLGVRSKRLDAYIASAGHMICSQLAAEAYRRAGVIIFKDGRLPQDVTPGDFASLPLYK</sequence>
<dbReference type="InterPro" id="IPR038765">
    <property type="entry name" value="Papain-like_cys_pep_sf"/>
</dbReference>
<evidence type="ECO:0000313" key="1">
    <source>
        <dbReference type="EMBL" id="GAA1701716.1"/>
    </source>
</evidence>
<evidence type="ECO:0000313" key="2">
    <source>
        <dbReference type="Proteomes" id="UP001500618"/>
    </source>
</evidence>
<proteinExistence type="predicted"/>
<gene>
    <name evidence="1" type="ORF">GCM10009765_59140</name>
</gene>
<keyword evidence="2" id="KW-1185">Reference proteome</keyword>
<reference evidence="2" key="1">
    <citation type="journal article" date="2019" name="Int. J. Syst. Evol. Microbiol.">
        <title>The Global Catalogue of Microorganisms (GCM) 10K type strain sequencing project: providing services to taxonomists for standard genome sequencing and annotation.</title>
        <authorList>
            <consortium name="The Broad Institute Genomics Platform"/>
            <consortium name="The Broad Institute Genome Sequencing Center for Infectious Disease"/>
            <person name="Wu L."/>
            <person name="Ma J."/>
        </authorList>
    </citation>
    <scope>NUCLEOTIDE SEQUENCE [LARGE SCALE GENOMIC DNA]</scope>
    <source>
        <strain evidence="2">JCM 14718</strain>
    </source>
</reference>
<accession>A0ABP4UB65</accession>
<dbReference type="Gene3D" id="3.90.1720.10">
    <property type="entry name" value="endopeptidase domain like (from Nostoc punctiforme)"/>
    <property type="match status" value="1"/>
</dbReference>
<organism evidence="1 2">
    <name type="scientific">Fodinicola feengrottensis</name>
    <dbReference type="NCBI Taxonomy" id="435914"/>
    <lineage>
        <taxon>Bacteria</taxon>
        <taxon>Bacillati</taxon>
        <taxon>Actinomycetota</taxon>
        <taxon>Actinomycetes</taxon>
        <taxon>Mycobacteriales</taxon>
        <taxon>Fodinicola</taxon>
    </lineage>
</organism>
<dbReference type="SUPFAM" id="SSF54001">
    <property type="entry name" value="Cysteine proteinases"/>
    <property type="match status" value="1"/>
</dbReference>
<dbReference type="EMBL" id="BAAANY010000023">
    <property type="protein sequence ID" value="GAA1701716.1"/>
    <property type="molecule type" value="Genomic_DNA"/>
</dbReference>
<dbReference type="RefSeq" id="WP_163571012.1">
    <property type="nucleotide sequence ID" value="NZ_BAAANY010000023.1"/>
</dbReference>
<protein>
    <submittedName>
        <fullName evidence="1">Uncharacterized protein</fullName>
    </submittedName>
</protein>
<name>A0ABP4UB65_9ACTN</name>